<dbReference type="InterPro" id="IPR050611">
    <property type="entry name" value="ABCF"/>
</dbReference>
<protein>
    <recommendedName>
        <fullName evidence="1">Probable ATP-dependent transporter ycf16</fullName>
    </recommendedName>
</protein>
<dbReference type="FunFam" id="3.40.50.300:FF:000549">
    <property type="entry name" value="ABC transporter ATP-binding protein arb1"/>
    <property type="match status" value="1"/>
</dbReference>
<name>A0A9C7PQ53_9RHOD</name>
<gene>
    <name evidence="6" type="ORF">GpartN1_g280.t1</name>
</gene>
<dbReference type="FunFam" id="3.40.50.300:FF:000011">
    <property type="entry name" value="Putative ABC transporter ATP-binding component"/>
    <property type="match status" value="1"/>
</dbReference>
<dbReference type="AlphaFoldDB" id="A0A9C7PQ53"/>
<accession>A0A9C7PQ53</accession>
<proteinExistence type="predicted"/>
<dbReference type="InterPro" id="IPR032781">
    <property type="entry name" value="ABC_tran_Xtn"/>
</dbReference>
<dbReference type="CDD" id="cd03221">
    <property type="entry name" value="ABCF_EF-3"/>
    <property type="match status" value="2"/>
</dbReference>
<dbReference type="PANTHER" id="PTHR19211:SF117">
    <property type="entry name" value="ATP-BINDING CASSETTE SUB-FAMILY F MEMBER 3"/>
    <property type="match status" value="1"/>
</dbReference>
<feature type="domain" description="ABC transporter" evidence="5">
    <location>
        <begin position="174"/>
        <end position="416"/>
    </location>
</feature>
<dbReference type="SMART" id="SM00382">
    <property type="entry name" value="AAA"/>
    <property type="match status" value="2"/>
</dbReference>
<dbReference type="PROSITE" id="PS50893">
    <property type="entry name" value="ABC_TRANSPORTER_2"/>
    <property type="match status" value="2"/>
</dbReference>
<dbReference type="Gene3D" id="3.40.50.300">
    <property type="entry name" value="P-loop containing nucleotide triphosphate hydrolases"/>
    <property type="match status" value="2"/>
</dbReference>
<reference evidence="6" key="1">
    <citation type="journal article" date="2022" name="Proc. Natl. Acad. Sci. U.S.A.">
        <title>Life cycle and functional genomics of the unicellular red alga Galdieria for elucidating algal and plant evolution and industrial use.</title>
        <authorList>
            <person name="Hirooka S."/>
            <person name="Itabashi T."/>
            <person name="Ichinose T.M."/>
            <person name="Onuma R."/>
            <person name="Fujiwara T."/>
            <person name="Yamashita S."/>
            <person name="Jong L.W."/>
            <person name="Tomita R."/>
            <person name="Iwane A.H."/>
            <person name="Miyagishima S.Y."/>
        </authorList>
    </citation>
    <scope>NUCLEOTIDE SEQUENCE</scope>
    <source>
        <strain evidence="6">NBRC 102759</strain>
    </source>
</reference>
<evidence type="ECO:0000256" key="3">
    <source>
        <dbReference type="ARBA" id="ARBA00022741"/>
    </source>
</evidence>
<sequence>MLQSKLQKYVPKADEIVVRYLSEVFEEPSLELAEVIDSLTPIFTEFGANSAKELIAEIYCELHPDLLTADDEEEETLARLSRPVRLADKFGDRQTDQNSKRLENLVGVTQIKGSMGGNANETLDRSKEAALARDMAKERRAKRSGRPYQSLFAESATISLSSSTKPTQEGVRDIKVDGLDLSFGGLELLCNVNLTLTYGHRYGIVGRNGVGKSTLMKAISHRDLPIPSDMSVLYVEQEVVGDERTPLQLVLESDEERRQLTEKVSNFQNSSDGTVDSEEISAIYERMSLLQIDKAESRASAILAGLGFNNEMQQQPSRRYSGGWRMRIAIAQALFCEPELLLLDEPSNHLDLHTVLWLANYLQQWPHTLCVVSHDRDFLNSICTDIIHLNNKLLYYYSGNYDDFERVRKERLKDLERQAANQEMKMKHMQQFVDRFRYNAKRASLAQSRLKAIEKIQQNRVYVPEEEEQHAFFFPDPGPLVGSHATLQLNNVSFGYDSPPLKLSSKEKDSQSRLILNQVDFCVATDSRYAIVGPNGAGKTTFLKLITGEHVPYSGEVRKSPKMRLGYFSQHHVEHLVLARTPLEHMMYCFPEADHTVLRGHLSNIGIKGEMALRPIFTLSGGQKSRVALAVITFKRPHILALDEPTNHLDIETIDSLVEALNSFQGGIVLVSHDARLISQVCDDIFVCENGKLTHFDGSFEEYRKRVLKKLPPAQYIGKRTDV</sequence>
<dbReference type="InterPro" id="IPR017871">
    <property type="entry name" value="ABC_transporter-like_CS"/>
</dbReference>
<keyword evidence="4" id="KW-0067">ATP-binding</keyword>
<evidence type="ECO:0000256" key="2">
    <source>
        <dbReference type="ARBA" id="ARBA00022737"/>
    </source>
</evidence>
<dbReference type="EMBL" id="BQMJ01000002">
    <property type="protein sequence ID" value="GJQ08489.1"/>
    <property type="molecule type" value="Genomic_DNA"/>
</dbReference>
<evidence type="ECO:0000259" key="5">
    <source>
        <dbReference type="PROSITE" id="PS50893"/>
    </source>
</evidence>
<dbReference type="InterPro" id="IPR027417">
    <property type="entry name" value="P-loop_NTPase"/>
</dbReference>
<dbReference type="InterPro" id="IPR003439">
    <property type="entry name" value="ABC_transporter-like_ATP-bd"/>
</dbReference>
<dbReference type="OrthoDB" id="2110130at2759"/>
<comment type="caution">
    <text evidence="6">The sequence shown here is derived from an EMBL/GenBank/DDBJ whole genome shotgun (WGS) entry which is preliminary data.</text>
</comment>
<dbReference type="PROSITE" id="PS00211">
    <property type="entry name" value="ABC_TRANSPORTER_1"/>
    <property type="match status" value="2"/>
</dbReference>
<feature type="domain" description="ABC transporter" evidence="5">
    <location>
        <begin position="487"/>
        <end position="715"/>
    </location>
</feature>
<dbReference type="GO" id="GO:0016887">
    <property type="term" value="F:ATP hydrolysis activity"/>
    <property type="evidence" value="ECO:0007669"/>
    <property type="project" value="InterPro"/>
</dbReference>
<dbReference type="Pfam" id="PF12848">
    <property type="entry name" value="ABC_tran_Xtn"/>
    <property type="match status" value="1"/>
</dbReference>
<dbReference type="SUPFAM" id="SSF52540">
    <property type="entry name" value="P-loop containing nucleoside triphosphate hydrolases"/>
    <property type="match status" value="2"/>
</dbReference>
<reference evidence="6" key="2">
    <citation type="submission" date="2022-01" db="EMBL/GenBank/DDBJ databases">
        <authorList>
            <person name="Hirooka S."/>
            <person name="Miyagishima S.Y."/>
        </authorList>
    </citation>
    <scope>NUCLEOTIDE SEQUENCE</scope>
    <source>
        <strain evidence="6">NBRC 102759</strain>
    </source>
</reference>
<evidence type="ECO:0000313" key="6">
    <source>
        <dbReference type="EMBL" id="GJQ08489.1"/>
    </source>
</evidence>
<dbReference type="Pfam" id="PF00005">
    <property type="entry name" value="ABC_tran"/>
    <property type="match status" value="2"/>
</dbReference>
<dbReference type="InterPro" id="IPR003593">
    <property type="entry name" value="AAA+_ATPase"/>
</dbReference>
<evidence type="ECO:0000256" key="1">
    <source>
        <dbReference type="ARBA" id="ARBA00014334"/>
    </source>
</evidence>
<evidence type="ECO:0000313" key="7">
    <source>
        <dbReference type="Proteomes" id="UP001061958"/>
    </source>
</evidence>
<keyword evidence="7" id="KW-1185">Reference proteome</keyword>
<dbReference type="Proteomes" id="UP001061958">
    <property type="component" value="Unassembled WGS sequence"/>
</dbReference>
<evidence type="ECO:0000256" key="4">
    <source>
        <dbReference type="ARBA" id="ARBA00022840"/>
    </source>
</evidence>
<dbReference type="PANTHER" id="PTHR19211">
    <property type="entry name" value="ATP-BINDING TRANSPORT PROTEIN-RELATED"/>
    <property type="match status" value="1"/>
</dbReference>
<organism evidence="6 7">
    <name type="scientific">Galdieria partita</name>
    <dbReference type="NCBI Taxonomy" id="83374"/>
    <lineage>
        <taxon>Eukaryota</taxon>
        <taxon>Rhodophyta</taxon>
        <taxon>Bangiophyceae</taxon>
        <taxon>Galdieriales</taxon>
        <taxon>Galdieriaceae</taxon>
        <taxon>Galdieria</taxon>
    </lineage>
</organism>
<keyword evidence="2" id="KW-0677">Repeat</keyword>
<keyword evidence="3" id="KW-0547">Nucleotide-binding</keyword>
<dbReference type="GO" id="GO:0005524">
    <property type="term" value="F:ATP binding"/>
    <property type="evidence" value="ECO:0007669"/>
    <property type="project" value="UniProtKB-KW"/>
</dbReference>